<feature type="region of interest" description="Disordered" evidence="1">
    <location>
        <begin position="1"/>
        <end position="40"/>
    </location>
</feature>
<reference evidence="4" key="1">
    <citation type="journal article" date="2017" name="Genome Biol.">
        <title>Comparative genomics reveals high biological diversity and specific adaptations in the industrially and medically important fungal genus Aspergillus.</title>
        <authorList>
            <person name="de Vries R.P."/>
            <person name="Riley R."/>
            <person name="Wiebenga A."/>
            <person name="Aguilar-Osorio G."/>
            <person name="Amillis S."/>
            <person name="Uchima C.A."/>
            <person name="Anderluh G."/>
            <person name="Asadollahi M."/>
            <person name="Askin M."/>
            <person name="Barry K."/>
            <person name="Battaglia E."/>
            <person name="Bayram O."/>
            <person name="Benocci T."/>
            <person name="Braus-Stromeyer S.A."/>
            <person name="Caldana C."/>
            <person name="Canovas D."/>
            <person name="Cerqueira G.C."/>
            <person name="Chen F."/>
            <person name="Chen W."/>
            <person name="Choi C."/>
            <person name="Clum A."/>
            <person name="Dos Santos R.A."/>
            <person name="Damasio A.R."/>
            <person name="Diallinas G."/>
            <person name="Emri T."/>
            <person name="Fekete E."/>
            <person name="Flipphi M."/>
            <person name="Freyberg S."/>
            <person name="Gallo A."/>
            <person name="Gournas C."/>
            <person name="Habgood R."/>
            <person name="Hainaut M."/>
            <person name="Harispe M.L."/>
            <person name="Henrissat B."/>
            <person name="Hilden K.S."/>
            <person name="Hope R."/>
            <person name="Hossain A."/>
            <person name="Karabika E."/>
            <person name="Karaffa L."/>
            <person name="Karanyi Z."/>
            <person name="Krasevec N."/>
            <person name="Kuo A."/>
            <person name="Kusch H."/>
            <person name="LaButti K."/>
            <person name="Lagendijk E.L."/>
            <person name="Lapidus A."/>
            <person name="Levasseur A."/>
            <person name="Lindquist E."/>
            <person name="Lipzen A."/>
            <person name="Logrieco A.F."/>
            <person name="MacCabe A."/>
            <person name="Maekelae M.R."/>
            <person name="Malavazi I."/>
            <person name="Melin P."/>
            <person name="Meyer V."/>
            <person name="Mielnichuk N."/>
            <person name="Miskei M."/>
            <person name="Molnar A.P."/>
            <person name="Mule G."/>
            <person name="Ngan C.Y."/>
            <person name="Orejas M."/>
            <person name="Orosz E."/>
            <person name="Ouedraogo J.P."/>
            <person name="Overkamp K.M."/>
            <person name="Park H.-S."/>
            <person name="Perrone G."/>
            <person name="Piumi F."/>
            <person name="Punt P.J."/>
            <person name="Ram A.F."/>
            <person name="Ramon A."/>
            <person name="Rauscher S."/>
            <person name="Record E."/>
            <person name="Riano-Pachon D.M."/>
            <person name="Robert V."/>
            <person name="Roehrig J."/>
            <person name="Ruller R."/>
            <person name="Salamov A."/>
            <person name="Salih N.S."/>
            <person name="Samson R.A."/>
            <person name="Sandor E."/>
            <person name="Sanguinetti M."/>
            <person name="Schuetze T."/>
            <person name="Sepcic K."/>
            <person name="Shelest E."/>
            <person name="Sherlock G."/>
            <person name="Sophianopoulou V."/>
            <person name="Squina F.M."/>
            <person name="Sun H."/>
            <person name="Susca A."/>
            <person name="Todd R.B."/>
            <person name="Tsang A."/>
            <person name="Unkles S.E."/>
            <person name="van de Wiele N."/>
            <person name="van Rossen-Uffink D."/>
            <person name="Oliveira J.V."/>
            <person name="Vesth T.C."/>
            <person name="Visser J."/>
            <person name="Yu J.-H."/>
            <person name="Zhou M."/>
            <person name="Andersen M.R."/>
            <person name="Archer D.B."/>
            <person name="Baker S.E."/>
            <person name="Benoit I."/>
            <person name="Brakhage A.A."/>
            <person name="Braus G.H."/>
            <person name="Fischer R."/>
            <person name="Frisvad J.C."/>
            <person name="Goldman G.H."/>
            <person name="Houbraken J."/>
            <person name="Oakley B."/>
            <person name="Pocsi I."/>
            <person name="Scazzocchio C."/>
            <person name="Seiboth B."/>
            <person name="vanKuyk P.A."/>
            <person name="Wortman J."/>
            <person name="Dyer P.S."/>
            <person name="Grigoriev I.V."/>
        </authorList>
    </citation>
    <scope>NUCLEOTIDE SEQUENCE [LARGE SCALE GENOMIC DNA]</scope>
    <source>
        <strain evidence="4">CBS 516.65</strain>
    </source>
</reference>
<keyword evidence="4" id="KW-1185">Reference proteome</keyword>
<dbReference type="Proteomes" id="UP000184300">
    <property type="component" value="Unassembled WGS sequence"/>
</dbReference>
<organism evidence="3 4">
    <name type="scientific">Aspergillus glaucus CBS 516.65</name>
    <dbReference type="NCBI Taxonomy" id="1160497"/>
    <lineage>
        <taxon>Eukaryota</taxon>
        <taxon>Fungi</taxon>
        <taxon>Dikarya</taxon>
        <taxon>Ascomycota</taxon>
        <taxon>Pezizomycotina</taxon>
        <taxon>Eurotiomycetes</taxon>
        <taxon>Eurotiomycetidae</taxon>
        <taxon>Eurotiales</taxon>
        <taxon>Aspergillaceae</taxon>
        <taxon>Aspergillus</taxon>
        <taxon>Aspergillus subgen. Aspergillus</taxon>
    </lineage>
</organism>
<evidence type="ECO:0000313" key="3">
    <source>
        <dbReference type="EMBL" id="OJJ88722.1"/>
    </source>
</evidence>
<proteinExistence type="predicted"/>
<keyword evidence="2" id="KW-1133">Transmembrane helix</keyword>
<gene>
    <name evidence="3" type="ORF">ASPGLDRAFT_42304</name>
</gene>
<feature type="compositionally biased region" description="Acidic residues" evidence="1">
    <location>
        <begin position="14"/>
        <end position="31"/>
    </location>
</feature>
<dbReference type="OrthoDB" id="5376804at2759"/>
<evidence type="ECO:0000313" key="4">
    <source>
        <dbReference type="Proteomes" id="UP000184300"/>
    </source>
</evidence>
<dbReference type="PANTHER" id="PTHR35394:SF5">
    <property type="entry name" value="DUF3176 DOMAIN-CONTAINING PROTEIN"/>
    <property type="match status" value="1"/>
</dbReference>
<dbReference type="EMBL" id="KV878889">
    <property type="protein sequence ID" value="OJJ88722.1"/>
    <property type="molecule type" value="Genomic_DNA"/>
</dbReference>
<dbReference type="AlphaFoldDB" id="A0A1L9VXU1"/>
<name>A0A1L9VXU1_ASPGL</name>
<evidence type="ECO:0000256" key="2">
    <source>
        <dbReference type="SAM" id="Phobius"/>
    </source>
</evidence>
<keyword evidence="2" id="KW-0472">Membrane</keyword>
<dbReference type="STRING" id="1160497.A0A1L9VXU1"/>
<sequence length="134" mass="15268">MEMTQLRPNRDSSMETEEDISIPPSGDEEEADQIKSSKQIKPLASKINDYWIWEIASYTGSLIAMVAIVFVLLEYNGKSLPDWPYGITINSVLSWISQIFTTCMIGAVTSCLSQFKWIHFNEGDRSLVDMNMYD</sequence>
<dbReference type="Pfam" id="PF11374">
    <property type="entry name" value="DUF3176"/>
    <property type="match status" value="1"/>
</dbReference>
<keyword evidence="2" id="KW-0812">Transmembrane</keyword>
<protein>
    <submittedName>
        <fullName evidence="3">Uncharacterized protein</fullName>
    </submittedName>
</protein>
<dbReference type="InterPro" id="IPR021514">
    <property type="entry name" value="DUF3176"/>
</dbReference>
<feature type="transmembrane region" description="Helical" evidence="2">
    <location>
        <begin position="50"/>
        <end position="72"/>
    </location>
</feature>
<dbReference type="PANTHER" id="PTHR35394">
    <property type="entry name" value="DUF3176 DOMAIN-CONTAINING PROTEIN"/>
    <property type="match status" value="1"/>
</dbReference>
<evidence type="ECO:0000256" key="1">
    <source>
        <dbReference type="SAM" id="MobiDB-lite"/>
    </source>
</evidence>
<dbReference type="RefSeq" id="XP_022405398.1">
    <property type="nucleotide sequence ID" value="XM_022545585.1"/>
</dbReference>
<feature type="transmembrane region" description="Helical" evidence="2">
    <location>
        <begin position="92"/>
        <end position="112"/>
    </location>
</feature>
<dbReference type="VEuPathDB" id="FungiDB:ASPGLDRAFT_42304"/>
<dbReference type="GeneID" id="34461846"/>
<accession>A0A1L9VXU1</accession>